<proteinExistence type="predicted"/>
<keyword evidence="2" id="KW-1185">Reference proteome</keyword>
<comment type="caution">
    <text evidence="1">The sequence shown here is derived from an EMBL/GenBank/DDBJ whole genome shotgun (WGS) entry which is preliminary data.</text>
</comment>
<dbReference type="AlphaFoldDB" id="A0A7J9JAK2"/>
<evidence type="ECO:0000313" key="1">
    <source>
        <dbReference type="EMBL" id="MBA0831431.1"/>
    </source>
</evidence>
<protein>
    <submittedName>
        <fullName evidence="1">Uncharacterized protein</fullName>
    </submittedName>
</protein>
<accession>A0A7J9JAK2</accession>
<dbReference type="EMBL" id="JABFAE010000007">
    <property type="protein sequence ID" value="MBA0831431.1"/>
    <property type="molecule type" value="Genomic_DNA"/>
</dbReference>
<organism evidence="1 2">
    <name type="scientific">Gossypium armourianum</name>
    <dbReference type="NCBI Taxonomy" id="34283"/>
    <lineage>
        <taxon>Eukaryota</taxon>
        <taxon>Viridiplantae</taxon>
        <taxon>Streptophyta</taxon>
        <taxon>Embryophyta</taxon>
        <taxon>Tracheophyta</taxon>
        <taxon>Spermatophyta</taxon>
        <taxon>Magnoliopsida</taxon>
        <taxon>eudicotyledons</taxon>
        <taxon>Gunneridae</taxon>
        <taxon>Pentapetalae</taxon>
        <taxon>rosids</taxon>
        <taxon>malvids</taxon>
        <taxon>Malvales</taxon>
        <taxon>Malvaceae</taxon>
        <taxon>Malvoideae</taxon>
        <taxon>Gossypium</taxon>
    </lineage>
</organism>
<evidence type="ECO:0000313" key="2">
    <source>
        <dbReference type="Proteomes" id="UP000593575"/>
    </source>
</evidence>
<dbReference type="Proteomes" id="UP000593575">
    <property type="component" value="Unassembled WGS sequence"/>
</dbReference>
<reference evidence="1 2" key="1">
    <citation type="journal article" date="2019" name="Genome Biol. Evol.">
        <title>Insights into the evolution of the New World diploid cottons (Gossypium, subgenus Houzingenia) based on genome sequencing.</title>
        <authorList>
            <person name="Grover C.E."/>
            <person name="Arick M.A. 2nd"/>
            <person name="Thrash A."/>
            <person name="Conover J.L."/>
            <person name="Sanders W.S."/>
            <person name="Peterson D.G."/>
            <person name="Frelichowski J.E."/>
            <person name="Scheffler J.A."/>
            <person name="Scheffler B.E."/>
            <person name="Wendel J.F."/>
        </authorList>
    </citation>
    <scope>NUCLEOTIDE SEQUENCE [LARGE SCALE GENOMIC DNA]</scope>
    <source>
        <strain evidence="1">6</strain>
        <tissue evidence="1">Leaf</tissue>
    </source>
</reference>
<name>A0A7J9JAK2_9ROSI</name>
<gene>
    <name evidence="1" type="ORF">Goarm_015900</name>
</gene>
<sequence length="128" mass="14575">MAALFHDWQCIHSLGCIALRHVPICYCFHWTLIDPLGLCGSKLHHFSIELKVLLYVGGPMFYPGEEMHFQVTKLRGIGGCLKKIILGGPKMWCNVAQGMKQASYIQLKDLRDNCKMDLERITGMPLER</sequence>